<name>M0NA33_9EURY</name>
<feature type="domain" description="UspA" evidence="2">
    <location>
        <begin position="2"/>
        <end position="140"/>
    </location>
</feature>
<comment type="caution">
    <text evidence="3">The sequence shown here is derived from an EMBL/GenBank/DDBJ whole genome shotgun (WGS) entry which is preliminary data.</text>
</comment>
<evidence type="ECO:0000259" key="2">
    <source>
        <dbReference type="Pfam" id="PF00582"/>
    </source>
</evidence>
<dbReference type="Gene3D" id="3.40.50.620">
    <property type="entry name" value="HUPs"/>
    <property type="match status" value="1"/>
</dbReference>
<dbReference type="SUPFAM" id="SSF52402">
    <property type="entry name" value="Adenine nucleotide alpha hydrolases-like"/>
    <property type="match status" value="1"/>
</dbReference>
<evidence type="ECO:0000313" key="4">
    <source>
        <dbReference type="Proteomes" id="UP000011625"/>
    </source>
</evidence>
<protein>
    <submittedName>
        <fullName evidence="3">Stress response protein</fullName>
    </submittedName>
</protein>
<dbReference type="PATRIC" id="fig|1227456.3.peg.1284"/>
<reference evidence="3 4" key="1">
    <citation type="journal article" date="2014" name="PLoS Genet.">
        <title>Phylogenetically driven sequencing of extremely halophilic archaea reveals strategies for static and dynamic osmo-response.</title>
        <authorList>
            <person name="Becker E.A."/>
            <person name="Seitzer P.M."/>
            <person name="Tritt A."/>
            <person name="Larsen D."/>
            <person name="Krusor M."/>
            <person name="Yao A.I."/>
            <person name="Wu D."/>
            <person name="Madern D."/>
            <person name="Eisen J.A."/>
            <person name="Darling A.E."/>
            <person name="Facciotti M.T."/>
        </authorList>
    </citation>
    <scope>NUCLEOTIDE SEQUENCE [LARGE SCALE GENOMIC DNA]</scope>
    <source>
        <strain evidence="3 4">DSM 8989</strain>
    </source>
</reference>
<dbReference type="AlphaFoldDB" id="M0NA33"/>
<dbReference type="InterPro" id="IPR014729">
    <property type="entry name" value="Rossmann-like_a/b/a_fold"/>
</dbReference>
<comment type="similarity">
    <text evidence="1">Belongs to the universal stress protein A family.</text>
</comment>
<dbReference type="Proteomes" id="UP000011625">
    <property type="component" value="Unassembled WGS sequence"/>
</dbReference>
<sequence>MPVIVAVDRSDTVENLVAEAAKLSDRFDIELHVVHVAGQYETTERVRLEAIDGSADPVEMDDEERARTHAASVASAVTDDYMAVGLVGYPENEILRHAEEHDAEYIVISGRKRSPIGKALFGSTAQAILLEADRPVVTIPPDESTDEE</sequence>
<evidence type="ECO:0000256" key="1">
    <source>
        <dbReference type="ARBA" id="ARBA00008791"/>
    </source>
</evidence>
<evidence type="ECO:0000313" key="3">
    <source>
        <dbReference type="EMBL" id="EMA54433.1"/>
    </source>
</evidence>
<keyword evidence="4" id="KW-1185">Reference proteome</keyword>
<gene>
    <name evidence="3" type="ORF">C450_06380</name>
</gene>
<dbReference type="EMBL" id="AOME01000028">
    <property type="protein sequence ID" value="EMA54433.1"/>
    <property type="molecule type" value="Genomic_DNA"/>
</dbReference>
<proteinExistence type="inferred from homology"/>
<dbReference type="InterPro" id="IPR006016">
    <property type="entry name" value="UspA"/>
</dbReference>
<accession>M0NA33</accession>
<dbReference type="RefSeq" id="WP_005041438.1">
    <property type="nucleotide sequence ID" value="NZ_AOME01000028.1"/>
</dbReference>
<dbReference type="Pfam" id="PF00582">
    <property type="entry name" value="Usp"/>
    <property type="match status" value="1"/>
</dbReference>
<dbReference type="CDD" id="cd00293">
    <property type="entry name" value="USP-like"/>
    <property type="match status" value="1"/>
</dbReference>
<dbReference type="STRING" id="1227456.C450_06380"/>
<dbReference type="OrthoDB" id="307404at2157"/>
<dbReference type="PANTHER" id="PTHR46268">
    <property type="entry name" value="STRESS RESPONSE PROTEIN NHAX"/>
    <property type="match status" value="1"/>
</dbReference>
<organism evidence="3 4">
    <name type="scientific">Halococcus salifodinae DSM 8989</name>
    <dbReference type="NCBI Taxonomy" id="1227456"/>
    <lineage>
        <taxon>Archaea</taxon>
        <taxon>Methanobacteriati</taxon>
        <taxon>Methanobacteriota</taxon>
        <taxon>Stenosarchaea group</taxon>
        <taxon>Halobacteria</taxon>
        <taxon>Halobacteriales</taxon>
        <taxon>Halococcaceae</taxon>
        <taxon>Halococcus</taxon>
    </lineage>
</organism>
<dbReference type="PANTHER" id="PTHR46268:SF6">
    <property type="entry name" value="UNIVERSAL STRESS PROTEIN UP12"/>
    <property type="match status" value="1"/>
</dbReference>